<feature type="compositionally biased region" description="Polar residues" evidence="5">
    <location>
        <begin position="37"/>
        <end position="53"/>
    </location>
</feature>
<dbReference type="AlphaFoldDB" id="A0A9W8EEK4"/>
<evidence type="ECO:0000256" key="4">
    <source>
        <dbReference type="ARBA" id="ARBA00023136"/>
    </source>
</evidence>
<feature type="transmembrane region" description="Helical" evidence="6">
    <location>
        <begin position="255"/>
        <end position="275"/>
    </location>
</feature>
<dbReference type="GO" id="GO:0005789">
    <property type="term" value="C:endoplasmic reticulum membrane"/>
    <property type="evidence" value="ECO:0007669"/>
    <property type="project" value="TreeGrafter"/>
</dbReference>
<sequence length="381" mass="41996">MEGNRDEAQRALSIAQQKWKAGDAEGALRVARKSHSLYPTSDSERLITQYQKQEPTKPTAAEEEKAVPAPDKEKSETPAGTNNRVASAEQTAAVRTVLAARHDYYAVLGVDRGATAAELKRAYRKAALAFHPDKNTARGADDAFKLVAHAFTVLSDADKRTHYDRFGDKQPTASAAGRGGYAHAGNQEITPEDLFNMFFGGGGGPAFATASAANGGRFGVQFGPGIRTARHRQQQQQRHREEEEEQTLWGMCRQLAPLLVLVLAFFGASLASLLIGSTDHHPQYAFERGAGLTAERRTAHRGVTYWVAAGEALRPLAPTFEHNVEAQYVARLQRRCRQQQEHKRMAVYQAQGWFGIGDDVVRLRKAQEMPLPACDELRTFK</sequence>
<feature type="region of interest" description="Disordered" evidence="5">
    <location>
        <begin position="1"/>
        <end position="89"/>
    </location>
</feature>
<evidence type="ECO:0000313" key="8">
    <source>
        <dbReference type="EMBL" id="KAJ2001893.1"/>
    </source>
</evidence>
<dbReference type="Pfam" id="PF09320">
    <property type="entry name" value="DUF1977"/>
    <property type="match status" value="1"/>
</dbReference>
<organism evidence="8 9">
    <name type="scientific">Coemansia thaxteri</name>
    <dbReference type="NCBI Taxonomy" id="2663907"/>
    <lineage>
        <taxon>Eukaryota</taxon>
        <taxon>Fungi</taxon>
        <taxon>Fungi incertae sedis</taxon>
        <taxon>Zoopagomycota</taxon>
        <taxon>Kickxellomycotina</taxon>
        <taxon>Kickxellomycetes</taxon>
        <taxon>Kickxellales</taxon>
        <taxon>Kickxellaceae</taxon>
        <taxon>Coemansia</taxon>
    </lineage>
</organism>
<dbReference type="PANTHER" id="PTHR43908">
    <property type="entry name" value="AT29763P-RELATED"/>
    <property type="match status" value="1"/>
</dbReference>
<feature type="compositionally biased region" description="Polar residues" evidence="5">
    <location>
        <begin position="78"/>
        <end position="89"/>
    </location>
</feature>
<keyword evidence="4 6" id="KW-0472">Membrane</keyword>
<comment type="subcellular location">
    <subcellularLocation>
        <location evidence="1">Membrane</location>
        <topology evidence="1">Single-pass membrane protein</topology>
    </subcellularLocation>
</comment>
<keyword evidence="3 6" id="KW-1133">Transmembrane helix</keyword>
<keyword evidence="9" id="KW-1185">Reference proteome</keyword>
<protein>
    <submittedName>
        <fullName evidence="8">Chaperone protein dnaJ</fullName>
    </submittedName>
</protein>
<evidence type="ECO:0000256" key="6">
    <source>
        <dbReference type="SAM" id="Phobius"/>
    </source>
</evidence>
<dbReference type="InterPro" id="IPR051100">
    <property type="entry name" value="DnaJ_subfamily_B/C"/>
</dbReference>
<dbReference type="GO" id="GO:0030544">
    <property type="term" value="F:Hsp70 protein binding"/>
    <property type="evidence" value="ECO:0007669"/>
    <property type="project" value="TreeGrafter"/>
</dbReference>
<evidence type="ECO:0000256" key="2">
    <source>
        <dbReference type="ARBA" id="ARBA00022692"/>
    </source>
</evidence>
<proteinExistence type="predicted"/>
<keyword evidence="2 6" id="KW-0812">Transmembrane</keyword>
<dbReference type="Gene3D" id="1.10.287.110">
    <property type="entry name" value="DnaJ domain"/>
    <property type="match status" value="1"/>
</dbReference>
<dbReference type="EMBL" id="JANBQF010000355">
    <property type="protein sequence ID" value="KAJ2001893.1"/>
    <property type="molecule type" value="Genomic_DNA"/>
</dbReference>
<dbReference type="PANTHER" id="PTHR43908:SF3">
    <property type="entry name" value="AT29763P-RELATED"/>
    <property type="match status" value="1"/>
</dbReference>
<dbReference type="InterPro" id="IPR001623">
    <property type="entry name" value="DnaJ_domain"/>
</dbReference>
<evidence type="ECO:0000313" key="9">
    <source>
        <dbReference type="Proteomes" id="UP001150907"/>
    </source>
</evidence>
<dbReference type="InterPro" id="IPR015399">
    <property type="entry name" value="DUF1977_DnaJ-like"/>
</dbReference>
<dbReference type="Pfam" id="PF00226">
    <property type="entry name" value="DnaJ"/>
    <property type="match status" value="1"/>
</dbReference>
<dbReference type="PROSITE" id="PS50076">
    <property type="entry name" value="DNAJ_2"/>
    <property type="match status" value="1"/>
</dbReference>
<evidence type="ECO:0000256" key="5">
    <source>
        <dbReference type="SAM" id="MobiDB-lite"/>
    </source>
</evidence>
<dbReference type="InterPro" id="IPR036869">
    <property type="entry name" value="J_dom_sf"/>
</dbReference>
<dbReference type="Proteomes" id="UP001150907">
    <property type="component" value="Unassembled WGS sequence"/>
</dbReference>
<feature type="compositionally biased region" description="Basic and acidic residues" evidence="5">
    <location>
        <begin position="60"/>
        <end position="76"/>
    </location>
</feature>
<name>A0A9W8EEK4_9FUNG</name>
<evidence type="ECO:0000256" key="1">
    <source>
        <dbReference type="ARBA" id="ARBA00004167"/>
    </source>
</evidence>
<dbReference type="SUPFAM" id="SSF46565">
    <property type="entry name" value="Chaperone J-domain"/>
    <property type="match status" value="1"/>
</dbReference>
<dbReference type="PRINTS" id="PR00625">
    <property type="entry name" value="JDOMAIN"/>
</dbReference>
<evidence type="ECO:0000259" key="7">
    <source>
        <dbReference type="PROSITE" id="PS50076"/>
    </source>
</evidence>
<evidence type="ECO:0000256" key="3">
    <source>
        <dbReference type="ARBA" id="ARBA00022989"/>
    </source>
</evidence>
<comment type="caution">
    <text evidence="8">The sequence shown here is derived from an EMBL/GenBank/DDBJ whole genome shotgun (WGS) entry which is preliminary data.</text>
</comment>
<reference evidence="8" key="1">
    <citation type="submission" date="2022-07" db="EMBL/GenBank/DDBJ databases">
        <title>Phylogenomic reconstructions and comparative analyses of Kickxellomycotina fungi.</title>
        <authorList>
            <person name="Reynolds N.K."/>
            <person name="Stajich J.E."/>
            <person name="Barry K."/>
            <person name="Grigoriev I.V."/>
            <person name="Crous P."/>
            <person name="Smith M.E."/>
        </authorList>
    </citation>
    <scope>NUCLEOTIDE SEQUENCE</scope>
    <source>
        <strain evidence="8">IMI 214461</strain>
    </source>
</reference>
<gene>
    <name evidence="8" type="primary">HLJ1</name>
    <name evidence="8" type="ORF">H4R26_003888</name>
</gene>
<dbReference type="OrthoDB" id="1507364at2759"/>
<dbReference type="SMART" id="SM00271">
    <property type="entry name" value="DnaJ"/>
    <property type="match status" value="1"/>
</dbReference>
<dbReference type="GO" id="GO:0071218">
    <property type="term" value="P:cellular response to misfolded protein"/>
    <property type="evidence" value="ECO:0007669"/>
    <property type="project" value="TreeGrafter"/>
</dbReference>
<feature type="domain" description="J" evidence="7">
    <location>
        <begin position="103"/>
        <end position="167"/>
    </location>
</feature>
<dbReference type="CDD" id="cd06257">
    <property type="entry name" value="DnaJ"/>
    <property type="match status" value="1"/>
</dbReference>
<accession>A0A9W8EEK4</accession>